<dbReference type="Proteomes" id="UP001141552">
    <property type="component" value="Unassembled WGS sequence"/>
</dbReference>
<dbReference type="GO" id="GO:0006952">
    <property type="term" value="P:defense response"/>
    <property type="evidence" value="ECO:0007669"/>
    <property type="project" value="UniProtKB-ARBA"/>
</dbReference>
<evidence type="ECO:0000256" key="9">
    <source>
        <dbReference type="ARBA" id="ARBA00022692"/>
    </source>
</evidence>
<evidence type="ECO:0000313" key="24">
    <source>
        <dbReference type="Proteomes" id="UP001141552"/>
    </source>
</evidence>
<evidence type="ECO:0000313" key="23">
    <source>
        <dbReference type="EMBL" id="KAJ4844906.1"/>
    </source>
</evidence>
<name>A0A9Q0JJH0_9ROSI</name>
<reference evidence="23" key="2">
    <citation type="journal article" date="2023" name="Plants (Basel)">
        <title>Annotation of the Turnera subulata (Passifloraceae) Draft Genome Reveals the S-Locus Evolved after the Divergence of Turneroideae from Passifloroideae in a Stepwise Manner.</title>
        <authorList>
            <person name="Henning P.M."/>
            <person name="Roalson E.H."/>
            <person name="Mir W."/>
            <person name="McCubbin A.G."/>
            <person name="Shore J.S."/>
        </authorList>
    </citation>
    <scope>NUCLEOTIDE SEQUENCE</scope>
    <source>
        <strain evidence="23">F60SS</strain>
    </source>
</reference>
<evidence type="ECO:0000256" key="20">
    <source>
        <dbReference type="SAM" id="MobiDB-lite"/>
    </source>
</evidence>
<comment type="similarity">
    <text evidence="2">Belongs to the leguminous lectin family.</text>
</comment>
<evidence type="ECO:0000256" key="2">
    <source>
        <dbReference type="ARBA" id="ARBA00007606"/>
    </source>
</evidence>
<evidence type="ECO:0000256" key="6">
    <source>
        <dbReference type="ARBA" id="ARBA00022475"/>
    </source>
</evidence>
<reference evidence="23" key="1">
    <citation type="submission" date="2022-02" db="EMBL/GenBank/DDBJ databases">
        <authorList>
            <person name="Henning P.M."/>
            <person name="McCubbin A.G."/>
            <person name="Shore J.S."/>
        </authorList>
    </citation>
    <scope>NUCLEOTIDE SEQUENCE</scope>
    <source>
        <strain evidence="23">F60SS</strain>
        <tissue evidence="23">Leaves</tissue>
    </source>
</reference>
<evidence type="ECO:0000256" key="14">
    <source>
        <dbReference type="ARBA" id="ARBA00022840"/>
    </source>
</evidence>
<evidence type="ECO:0000256" key="10">
    <source>
        <dbReference type="ARBA" id="ARBA00022729"/>
    </source>
</evidence>
<dbReference type="PROSITE" id="PS00107">
    <property type="entry name" value="PROTEIN_KINASE_ATP"/>
    <property type="match status" value="1"/>
</dbReference>
<comment type="similarity">
    <text evidence="3">In the N-terminal section; belongs to the leguminous lectin family.</text>
</comment>
<dbReference type="PANTHER" id="PTHR27007">
    <property type="match status" value="1"/>
</dbReference>
<comment type="caution">
    <text evidence="23">The sequence shown here is derived from an EMBL/GenBank/DDBJ whole genome shotgun (WGS) entry which is preliminary data.</text>
</comment>
<dbReference type="EMBL" id="JAKUCV010001841">
    <property type="protein sequence ID" value="KAJ4844906.1"/>
    <property type="molecule type" value="Genomic_DNA"/>
</dbReference>
<dbReference type="InterPro" id="IPR001220">
    <property type="entry name" value="Legume_lectin_dom"/>
</dbReference>
<dbReference type="Gene3D" id="1.10.510.10">
    <property type="entry name" value="Transferase(Phosphotransferase) domain 1"/>
    <property type="match status" value="1"/>
</dbReference>
<dbReference type="PROSITE" id="PS00108">
    <property type="entry name" value="PROTEIN_KINASE_ST"/>
    <property type="match status" value="1"/>
</dbReference>
<dbReference type="AlphaFoldDB" id="A0A9Q0JJH0"/>
<dbReference type="InterPro" id="IPR013320">
    <property type="entry name" value="ConA-like_dom_sf"/>
</dbReference>
<feature type="non-terminal residue" evidence="23">
    <location>
        <position position="1"/>
    </location>
</feature>
<dbReference type="SUPFAM" id="SSF49899">
    <property type="entry name" value="Concanavalin A-like lectins/glucanases"/>
    <property type="match status" value="1"/>
</dbReference>
<keyword evidence="17" id="KW-0675">Receptor</keyword>
<keyword evidence="12 19" id="KW-0547">Nucleotide-binding</keyword>
<dbReference type="EC" id="2.7.11.1" evidence="5"/>
<sequence>GRAGHIWTLRMRGRVSICKQQRHIMKLMGADSTVIIIAIIILVVSPSCSSSSSSSSQTTTFHGEYGAPFNSSYYNIFAVQSPATISNGALQVTPDSANDNFTLADRSGRIFLNKSFQMWELNNNNNNNDQTAGEAVRIASFNTTFLVNIFPLNTSLPGEGFAFLISPDLDIPLNSDGQYLGLTNSSTDNRPDNGIVAVELDTVKQGFDPDDNHLGLDLHSVNSTLTANLSSLGIQIAPPGGKNHRLWVHYSGPAKTLQVYMADEDKPKPAAPALSALLDLSKHVKQRSYFGFAASTGRRFQLNCVLGWSLTVEMLSEEEGEQGSSNNNNSNKKKIGVGVGVGLGAAVIVIVVMGYYMHRTRKKGASDPNLLGALKSLPGTPREFVFGDLKKATNNFDDKHNKLGQGGFGMVYKGVLPKENVPIAVKKFSRDNIKGQDDFLAELTIINRLRHKHLVRLLGWCHKNGMLLLVYDLMPNGSLDKHLFHGEEERSRLEWGLRYKIISGVASALHYLHNEYDQKVVHRDLKASNIMLDAEFNARLGDFGLARALENEKTSYAELEGVPGTMGYIAPECFHTGKATCESDVYGFGAVVLEVVCGQRPWTKIEGFQFLVDWVWCLHREGRLLEAVDQRLANDYAAEEAQRLLLLGLACSHPSPRERPKTQTIFQIISGSVPVPYVPPFKPAFVWPSATNSINIDLSTADTTPITSGWTPQPISPDSCGAERYTDSSLV</sequence>
<dbReference type="CDD" id="cd06899">
    <property type="entry name" value="lectin_legume_LecRK_Arcelin_ConA"/>
    <property type="match status" value="1"/>
</dbReference>
<feature type="transmembrane region" description="Helical" evidence="21">
    <location>
        <begin position="335"/>
        <end position="356"/>
    </location>
</feature>
<keyword evidence="6" id="KW-1003">Cell membrane</keyword>
<evidence type="ECO:0000259" key="22">
    <source>
        <dbReference type="PROSITE" id="PS50011"/>
    </source>
</evidence>
<evidence type="ECO:0000256" key="18">
    <source>
        <dbReference type="ARBA" id="ARBA00023180"/>
    </source>
</evidence>
<dbReference type="GO" id="GO:0005886">
    <property type="term" value="C:plasma membrane"/>
    <property type="evidence" value="ECO:0007669"/>
    <property type="project" value="UniProtKB-SubCell"/>
</dbReference>
<dbReference type="InterPro" id="IPR000719">
    <property type="entry name" value="Prot_kinase_dom"/>
</dbReference>
<dbReference type="SUPFAM" id="SSF56112">
    <property type="entry name" value="Protein kinase-like (PK-like)"/>
    <property type="match status" value="1"/>
</dbReference>
<evidence type="ECO:0000256" key="21">
    <source>
        <dbReference type="SAM" id="Phobius"/>
    </source>
</evidence>
<keyword evidence="15 21" id="KW-1133">Transmembrane helix</keyword>
<keyword evidence="8" id="KW-0808">Transferase</keyword>
<evidence type="ECO:0000256" key="7">
    <source>
        <dbReference type="ARBA" id="ARBA00022527"/>
    </source>
</evidence>
<keyword evidence="9 21" id="KW-0812">Transmembrane</keyword>
<keyword evidence="11" id="KW-0430">Lectin</keyword>
<dbReference type="SMART" id="SM00220">
    <property type="entry name" value="S_TKc"/>
    <property type="match status" value="1"/>
</dbReference>
<dbReference type="GO" id="GO:0051707">
    <property type="term" value="P:response to other organism"/>
    <property type="evidence" value="ECO:0007669"/>
    <property type="project" value="UniProtKB-ARBA"/>
</dbReference>
<evidence type="ECO:0000256" key="5">
    <source>
        <dbReference type="ARBA" id="ARBA00012513"/>
    </source>
</evidence>
<feature type="binding site" evidence="19">
    <location>
        <position position="427"/>
    </location>
    <ligand>
        <name>ATP</name>
        <dbReference type="ChEBI" id="CHEBI:30616"/>
    </ligand>
</feature>
<dbReference type="PROSITE" id="PS00307">
    <property type="entry name" value="LECTIN_LEGUME_BETA"/>
    <property type="match status" value="1"/>
</dbReference>
<evidence type="ECO:0000256" key="11">
    <source>
        <dbReference type="ARBA" id="ARBA00022734"/>
    </source>
</evidence>
<keyword evidence="24" id="KW-1185">Reference proteome</keyword>
<accession>A0A9Q0JJH0</accession>
<organism evidence="23 24">
    <name type="scientific">Turnera subulata</name>
    <dbReference type="NCBI Taxonomy" id="218843"/>
    <lineage>
        <taxon>Eukaryota</taxon>
        <taxon>Viridiplantae</taxon>
        <taxon>Streptophyta</taxon>
        <taxon>Embryophyta</taxon>
        <taxon>Tracheophyta</taxon>
        <taxon>Spermatophyta</taxon>
        <taxon>Magnoliopsida</taxon>
        <taxon>eudicotyledons</taxon>
        <taxon>Gunneridae</taxon>
        <taxon>Pentapetalae</taxon>
        <taxon>rosids</taxon>
        <taxon>fabids</taxon>
        <taxon>Malpighiales</taxon>
        <taxon>Passifloraceae</taxon>
        <taxon>Turnera</taxon>
    </lineage>
</organism>
<evidence type="ECO:0000256" key="3">
    <source>
        <dbReference type="ARBA" id="ARBA00008536"/>
    </source>
</evidence>
<dbReference type="GO" id="GO:0005524">
    <property type="term" value="F:ATP binding"/>
    <property type="evidence" value="ECO:0007669"/>
    <property type="project" value="UniProtKB-UniRule"/>
</dbReference>
<gene>
    <name evidence="23" type="ORF">Tsubulata_002640</name>
</gene>
<dbReference type="InterPro" id="IPR011009">
    <property type="entry name" value="Kinase-like_dom_sf"/>
</dbReference>
<dbReference type="PROSITE" id="PS50011">
    <property type="entry name" value="PROTEIN_KINASE_DOM"/>
    <property type="match status" value="1"/>
</dbReference>
<evidence type="ECO:0000256" key="15">
    <source>
        <dbReference type="ARBA" id="ARBA00022989"/>
    </source>
</evidence>
<proteinExistence type="inferred from homology"/>
<evidence type="ECO:0000256" key="19">
    <source>
        <dbReference type="PROSITE-ProRule" id="PRU10141"/>
    </source>
</evidence>
<dbReference type="Gene3D" id="2.60.120.200">
    <property type="match status" value="1"/>
</dbReference>
<keyword evidence="10" id="KW-0732">Signal</keyword>
<dbReference type="FunFam" id="1.10.510.10:FF:000444">
    <property type="entry name" value="probable L-type lectin-domain containing receptor kinase S.5"/>
    <property type="match status" value="1"/>
</dbReference>
<dbReference type="InterPro" id="IPR001245">
    <property type="entry name" value="Ser-Thr/Tyr_kinase_cat_dom"/>
</dbReference>
<dbReference type="InterPro" id="IPR008271">
    <property type="entry name" value="Ser/Thr_kinase_AS"/>
</dbReference>
<keyword evidence="18" id="KW-0325">Glycoprotein</keyword>
<feature type="region of interest" description="Disordered" evidence="20">
    <location>
        <begin position="707"/>
        <end position="731"/>
    </location>
</feature>
<comment type="subcellular location">
    <subcellularLocation>
        <location evidence="1">Cell membrane</location>
        <topology evidence="1">Single-pass type I membrane protein</topology>
    </subcellularLocation>
</comment>
<evidence type="ECO:0000256" key="17">
    <source>
        <dbReference type="ARBA" id="ARBA00023170"/>
    </source>
</evidence>
<dbReference type="InterPro" id="IPR017441">
    <property type="entry name" value="Protein_kinase_ATP_BS"/>
</dbReference>
<evidence type="ECO:0000256" key="13">
    <source>
        <dbReference type="ARBA" id="ARBA00022777"/>
    </source>
</evidence>
<keyword evidence="7" id="KW-0723">Serine/threonine-protein kinase</keyword>
<evidence type="ECO:0000256" key="8">
    <source>
        <dbReference type="ARBA" id="ARBA00022679"/>
    </source>
</evidence>
<keyword evidence="14 19" id="KW-0067">ATP-binding</keyword>
<keyword evidence="13" id="KW-0418">Kinase</keyword>
<keyword evidence="16 21" id="KW-0472">Membrane</keyword>
<protein>
    <recommendedName>
        <fullName evidence="5">non-specific serine/threonine protein kinase</fullName>
        <ecNumber evidence="5">2.7.11.1</ecNumber>
    </recommendedName>
</protein>
<dbReference type="CDD" id="cd14066">
    <property type="entry name" value="STKc_IRAK"/>
    <property type="match status" value="1"/>
</dbReference>
<dbReference type="FunFam" id="3.30.200.20:FF:000320">
    <property type="entry name" value="probable L-type lectin-domain containing receptor kinase S.5"/>
    <property type="match status" value="1"/>
</dbReference>
<evidence type="ECO:0000256" key="16">
    <source>
        <dbReference type="ARBA" id="ARBA00023136"/>
    </source>
</evidence>
<comment type="similarity">
    <text evidence="4">In the C-terminal section; belongs to the protein kinase superfamily. Ser/Thr protein kinase family.</text>
</comment>
<dbReference type="Gene3D" id="3.30.200.20">
    <property type="entry name" value="Phosphorylase Kinase, domain 1"/>
    <property type="match status" value="1"/>
</dbReference>
<evidence type="ECO:0000256" key="12">
    <source>
        <dbReference type="ARBA" id="ARBA00022741"/>
    </source>
</evidence>
<dbReference type="GO" id="GO:0004674">
    <property type="term" value="F:protein serine/threonine kinase activity"/>
    <property type="evidence" value="ECO:0007669"/>
    <property type="project" value="UniProtKB-KW"/>
</dbReference>
<feature type="domain" description="Protein kinase" evidence="22">
    <location>
        <begin position="397"/>
        <end position="678"/>
    </location>
</feature>
<evidence type="ECO:0000256" key="4">
    <source>
        <dbReference type="ARBA" id="ARBA00010217"/>
    </source>
</evidence>
<dbReference type="Pfam" id="PF07714">
    <property type="entry name" value="PK_Tyr_Ser-Thr"/>
    <property type="match status" value="1"/>
</dbReference>
<dbReference type="GO" id="GO:0030246">
    <property type="term" value="F:carbohydrate binding"/>
    <property type="evidence" value="ECO:0007669"/>
    <property type="project" value="UniProtKB-KW"/>
</dbReference>
<dbReference type="OrthoDB" id="1913956at2759"/>
<dbReference type="InterPro" id="IPR050528">
    <property type="entry name" value="L-type_Lectin-RKs"/>
</dbReference>
<dbReference type="InterPro" id="IPR019825">
    <property type="entry name" value="Lectin_legB_Mn/Ca_BS"/>
</dbReference>
<dbReference type="Pfam" id="PF00139">
    <property type="entry name" value="Lectin_legB"/>
    <property type="match status" value="1"/>
</dbReference>
<evidence type="ECO:0000256" key="1">
    <source>
        <dbReference type="ARBA" id="ARBA00004251"/>
    </source>
</evidence>